<feature type="region of interest" description="Disordered" evidence="1">
    <location>
        <begin position="1"/>
        <end position="21"/>
    </location>
</feature>
<proteinExistence type="predicted"/>
<protein>
    <submittedName>
        <fullName evidence="2">Uncharacterized protein</fullName>
    </submittedName>
</protein>
<organism evidence="2 3">
    <name type="scientific">Streptomyces polychromogenes</name>
    <dbReference type="NCBI Taxonomy" id="67342"/>
    <lineage>
        <taxon>Bacteria</taxon>
        <taxon>Bacillati</taxon>
        <taxon>Actinomycetota</taxon>
        <taxon>Actinomycetes</taxon>
        <taxon>Kitasatosporales</taxon>
        <taxon>Streptomycetaceae</taxon>
        <taxon>Streptomyces</taxon>
    </lineage>
</organism>
<evidence type="ECO:0000313" key="2">
    <source>
        <dbReference type="EMBL" id="GAA0286793.1"/>
    </source>
</evidence>
<dbReference type="Proteomes" id="UP001501867">
    <property type="component" value="Unassembled WGS sequence"/>
</dbReference>
<name>A0ABN0VC53_9ACTN</name>
<keyword evidence="3" id="KW-1185">Reference proteome</keyword>
<evidence type="ECO:0000256" key="1">
    <source>
        <dbReference type="SAM" id="MobiDB-lite"/>
    </source>
</evidence>
<comment type="caution">
    <text evidence="2">The sequence shown here is derived from an EMBL/GenBank/DDBJ whole genome shotgun (WGS) entry which is preliminary data.</text>
</comment>
<sequence>MATQPTPSSPYDDYGQNLTREEMDERQAMYRAEILAEHGPEALAAYEERWQAEFERSNSWTR</sequence>
<evidence type="ECO:0000313" key="3">
    <source>
        <dbReference type="Proteomes" id="UP001501867"/>
    </source>
</evidence>
<reference evidence="2 3" key="1">
    <citation type="journal article" date="2019" name="Int. J. Syst. Evol. Microbiol.">
        <title>The Global Catalogue of Microorganisms (GCM) 10K type strain sequencing project: providing services to taxonomists for standard genome sequencing and annotation.</title>
        <authorList>
            <consortium name="The Broad Institute Genomics Platform"/>
            <consortium name="The Broad Institute Genome Sequencing Center for Infectious Disease"/>
            <person name="Wu L."/>
            <person name="Ma J."/>
        </authorList>
    </citation>
    <scope>NUCLEOTIDE SEQUENCE [LARGE SCALE GENOMIC DNA]</scope>
    <source>
        <strain evidence="2 3">JCM 4505</strain>
    </source>
</reference>
<dbReference type="EMBL" id="BAAABV010000015">
    <property type="protein sequence ID" value="GAA0286793.1"/>
    <property type="molecule type" value="Genomic_DNA"/>
</dbReference>
<dbReference type="RefSeq" id="WP_344157597.1">
    <property type="nucleotide sequence ID" value="NZ_BAAABV010000015.1"/>
</dbReference>
<accession>A0ABN0VC53</accession>
<gene>
    <name evidence="2" type="ORF">GCM10010302_26390</name>
</gene>